<protein>
    <submittedName>
        <fullName evidence="3">Ion channel</fullName>
    </submittedName>
</protein>
<dbReference type="STRING" id="673521.SAMN05660991_00717"/>
<proteinExistence type="predicted"/>
<gene>
    <name evidence="3" type="ORF">SAMN05660991_00717</name>
</gene>
<accession>A0A1H8QP20</accession>
<feature type="domain" description="Potassium channel" evidence="2">
    <location>
        <begin position="88"/>
        <end position="162"/>
    </location>
</feature>
<feature type="transmembrane region" description="Helical" evidence="1">
    <location>
        <begin position="46"/>
        <end position="66"/>
    </location>
</feature>
<feature type="transmembrane region" description="Helical" evidence="1">
    <location>
        <begin position="118"/>
        <end position="136"/>
    </location>
</feature>
<organism evidence="3 4">
    <name type="scientific">Trujillonella endophytica</name>
    <dbReference type="NCBI Taxonomy" id="673521"/>
    <lineage>
        <taxon>Bacteria</taxon>
        <taxon>Bacillati</taxon>
        <taxon>Actinomycetota</taxon>
        <taxon>Actinomycetes</taxon>
        <taxon>Geodermatophilales</taxon>
        <taxon>Geodermatophilaceae</taxon>
        <taxon>Trujillonella</taxon>
    </lineage>
</organism>
<keyword evidence="1" id="KW-1133">Transmembrane helix</keyword>
<feature type="transmembrane region" description="Helical" evidence="1">
    <location>
        <begin position="12"/>
        <end position="34"/>
    </location>
</feature>
<dbReference type="EMBL" id="FOEE01000002">
    <property type="protein sequence ID" value="SEO55970.1"/>
    <property type="molecule type" value="Genomic_DNA"/>
</dbReference>
<keyword evidence="4" id="KW-1185">Reference proteome</keyword>
<name>A0A1H8QP20_9ACTN</name>
<dbReference type="InterPro" id="IPR013099">
    <property type="entry name" value="K_chnl_dom"/>
</dbReference>
<dbReference type="Gene3D" id="1.10.287.70">
    <property type="match status" value="1"/>
</dbReference>
<feature type="transmembrane region" description="Helical" evidence="1">
    <location>
        <begin position="78"/>
        <end position="98"/>
    </location>
</feature>
<dbReference type="AlphaFoldDB" id="A0A1H8QP20"/>
<evidence type="ECO:0000256" key="1">
    <source>
        <dbReference type="SAM" id="Phobius"/>
    </source>
</evidence>
<dbReference type="Pfam" id="PF07885">
    <property type="entry name" value="Ion_trans_2"/>
    <property type="match status" value="1"/>
</dbReference>
<dbReference type="Proteomes" id="UP000198960">
    <property type="component" value="Unassembled WGS sequence"/>
</dbReference>
<keyword evidence="1" id="KW-0812">Transmembrane</keyword>
<feature type="transmembrane region" description="Helical" evidence="1">
    <location>
        <begin position="148"/>
        <end position="170"/>
    </location>
</feature>
<evidence type="ECO:0000259" key="2">
    <source>
        <dbReference type="Pfam" id="PF07885"/>
    </source>
</evidence>
<evidence type="ECO:0000313" key="3">
    <source>
        <dbReference type="EMBL" id="SEO55970.1"/>
    </source>
</evidence>
<evidence type="ECO:0000313" key="4">
    <source>
        <dbReference type="Proteomes" id="UP000198960"/>
    </source>
</evidence>
<reference evidence="4" key="1">
    <citation type="submission" date="2016-10" db="EMBL/GenBank/DDBJ databases">
        <authorList>
            <person name="Varghese N."/>
            <person name="Submissions S."/>
        </authorList>
    </citation>
    <scope>NUCLEOTIDE SEQUENCE [LARGE SCALE GENOMIC DNA]</scope>
    <source>
        <strain evidence="4">DSM 45413</strain>
    </source>
</reference>
<sequence length="188" mass="19741">MADGRATPPPAGRTIAGSLLRSAATTAVLLVLYYDAPLDRPLDGATGLLFLVALGLVGVVVAVQLRGILRSRQPRLRAIRAVAVTLPTLWVVFASAYWVVAAEQSGAFTEPLNRTDGLYFTITVFATVGFGDIAPVSQLARVLVTVQMLVGLVTVGVLAKVVLGAVHTAVARREAEDVPAAEELPDRS</sequence>
<keyword evidence="1" id="KW-0472">Membrane</keyword>
<dbReference type="SUPFAM" id="SSF81324">
    <property type="entry name" value="Voltage-gated potassium channels"/>
    <property type="match status" value="1"/>
</dbReference>
<dbReference type="RefSeq" id="WP_211435471.1">
    <property type="nucleotide sequence ID" value="NZ_FOEE01000002.1"/>
</dbReference>